<dbReference type="GO" id="GO:0042626">
    <property type="term" value="F:ATPase-coupled transmembrane transporter activity"/>
    <property type="evidence" value="ECO:0007669"/>
    <property type="project" value="TreeGrafter"/>
</dbReference>
<dbReference type="Gene3D" id="3.40.50.300">
    <property type="entry name" value="P-loop containing nucleotide triphosphate hydrolases"/>
    <property type="match status" value="2"/>
</dbReference>
<dbReference type="AlphaFoldDB" id="A0A927MRA3"/>
<evidence type="ECO:0000256" key="3">
    <source>
        <dbReference type="ARBA" id="ARBA00022448"/>
    </source>
</evidence>
<dbReference type="PROSITE" id="PS00211">
    <property type="entry name" value="ABC_TRANSPORTER_1"/>
    <property type="match status" value="1"/>
</dbReference>
<comment type="similarity">
    <text evidence="2">Belongs to the ABC transporter superfamily.</text>
</comment>
<gene>
    <name evidence="10" type="ORF">H4683_003165</name>
</gene>
<comment type="subcellular location">
    <subcellularLocation>
        <location evidence="1">Cell membrane</location>
        <topology evidence="1">Peripheral membrane protein</topology>
    </subcellularLocation>
</comment>
<evidence type="ECO:0000256" key="5">
    <source>
        <dbReference type="ARBA" id="ARBA00022741"/>
    </source>
</evidence>
<dbReference type="InterPro" id="IPR050095">
    <property type="entry name" value="ECF_ABC_transporter_ATP-bd"/>
</dbReference>
<reference evidence="10" key="1">
    <citation type="submission" date="2020-10" db="EMBL/GenBank/DDBJ databases">
        <title>Genomic Encyclopedia of Type Strains, Phase IV (KMG-IV): sequencing the most valuable type-strain genomes for metagenomic binning, comparative biology and taxonomic classification.</title>
        <authorList>
            <person name="Goeker M."/>
        </authorList>
    </citation>
    <scope>NUCLEOTIDE SEQUENCE</scope>
    <source>
        <strain evidence="10">DSM 13886</strain>
    </source>
</reference>
<dbReference type="InterPro" id="IPR027417">
    <property type="entry name" value="P-loop_NTPase"/>
</dbReference>
<dbReference type="EMBL" id="JADBEL010000020">
    <property type="protein sequence ID" value="MBE1556044.1"/>
    <property type="molecule type" value="Genomic_DNA"/>
</dbReference>
<evidence type="ECO:0000256" key="8">
    <source>
        <dbReference type="ARBA" id="ARBA00023136"/>
    </source>
</evidence>
<dbReference type="InterPro" id="IPR015856">
    <property type="entry name" value="ABC_transpr_CbiO/EcfA_su"/>
</dbReference>
<feature type="domain" description="ABC transporter" evidence="9">
    <location>
        <begin position="10"/>
        <end position="238"/>
    </location>
</feature>
<dbReference type="GO" id="GO:0043190">
    <property type="term" value="C:ATP-binding cassette (ABC) transporter complex"/>
    <property type="evidence" value="ECO:0007669"/>
    <property type="project" value="TreeGrafter"/>
</dbReference>
<dbReference type="Proteomes" id="UP000658225">
    <property type="component" value="Unassembled WGS sequence"/>
</dbReference>
<keyword evidence="6 10" id="KW-0067">ATP-binding</keyword>
<keyword evidence="10" id="KW-0378">Hydrolase</keyword>
<keyword evidence="4" id="KW-1003">Cell membrane</keyword>
<dbReference type="SMART" id="SM00382">
    <property type="entry name" value="AAA"/>
    <property type="match status" value="2"/>
</dbReference>
<protein>
    <submittedName>
        <fullName evidence="10">Energy-coupling factor transport system ATP-binding protein</fullName>
        <ecNumber evidence="10">3.6.3.-</ecNumber>
    </submittedName>
</protein>
<sequence>MNNHQQNSIMQVSNLRLKFPGESSLIFKDLSFTVSQGEKVLLLGPSGCGKSTLLQVLSGIIPHSIEVPLKCDSIQLPESWGFVFQDPDTQFCMPYVDEELAFVLENLNVPRDKMGPLIGKALSSVGLPLPEQHILIQTLSQGMKQRLALASVLLLKPDVLFLDEPSSLLDPEGTIQIWDSVKEVAAEKTVIIVEHKIDHIADWVNRVVLFNDVGEIIADGLPEEIFDQYKQEIAEYGIWYPQVWEDYLVSTNFKEINTLRRQENLSRLKPQKTIIKLQDFRGYRGKIEKINIPQAEIDGGSWITIIGDNGAGKSTLLLSLMHLLRTTGQYELNGNLINLQNRKKSPPNELSLVFQNPELQFVTNSVFDEIAFSLRLIGLSELEIRTRVMSLLELFHLNVNEQRHPFQLSMGQKRRLSVATAFAHGTTMLLLDEPTFGQDARNTFAILEKLEQLRSGGTTIMMVTHDRRIVENFATEVWTIDQGKLVKMCASQNVSEQKREEKHCAGIIHTT</sequence>
<feature type="domain" description="ABC transporter" evidence="9">
    <location>
        <begin position="275"/>
        <end position="507"/>
    </location>
</feature>
<dbReference type="CDD" id="cd03225">
    <property type="entry name" value="ABC_cobalt_CbiO_domain1"/>
    <property type="match status" value="2"/>
</dbReference>
<dbReference type="InterPro" id="IPR003439">
    <property type="entry name" value="ABC_transporter-like_ATP-bd"/>
</dbReference>
<dbReference type="GO" id="GO:0016887">
    <property type="term" value="F:ATP hydrolysis activity"/>
    <property type="evidence" value="ECO:0007669"/>
    <property type="project" value="InterPro"/>
</dbReference>
<evidence type="ECO:0000256" key="6">
    <source>
        <dbReference type="ARBA" id="ARBA00022840"/>
    </source>
</evidence>
<dbReference type="Pfam" id="PF00005">
    <property type="entry name" value="ABC_tran"/>
    <property type="match status" value="2"/>
</dbReference>
<evidence type="ECO:0000313" key="10">
    <source>
        <dbReference type="EMBL" id="MBE1556044.1"/>
    </source>
</evidence>
<keyword evidence="5" id="KW-0547">Nucleotide-binding</keyword>
<evidence type="ECO:0000259" key="9">
    <source>
        <dbReference type="PROSITE" id="PS50893"/>
    </source>
</evidence>
<dbReference type="PANTHER" id="PTHR43553:SF24">
    <property type="entry name" value="ENERGY-COUPLING FACTOR TRANSPORTER ATP-BINDING PROTEIN ECFA1"/>
    <property type="match status" value="1"/>
</dbReference>
<evidence type="ECO:0000256" key="2">
    <source>
        <dbReference type="ARBA" id="ARBA00005417"/>
    </source>
</evidence>
<dbReference type="SUPFAM" id="SSF52540">
    <property type="entry name" value="P-loop containing nucleoside triphosphate hydrolases"/>
    <property type="match status" value="2"/>
</dbReference>
<organism evidence="10 11">
    <name type="scientific">Sporosarcina limicola</name>
    <dbReference type="NCBI Taxonomy" id="34101"/>
    <lineage>
        <taxon>Bacteria</taxon>
        <taxon>Bacillati</taxon>
        <taxon>Bacillota</taxon>
        <taxon>Bacilli</taxon>
        <taxon>Bacillales</taxon>
        <taxon>Caryophanaceae</taxon>
        <taxon>Sporosarcina</taxon>
    </lineage>
</organism>
<evidence type="ECO:0000256" key="1">
    <source>
        <dbReference type="ARBA" id="ARBA00004202"/>
    </source>
</evidence>
<dbReference type="PROSITE" id="PS50893">
    <property type="entry name" value="ABC_TRANSPORTER_2"/>
    <property type="match status" value="2"/>
</dbReference>
<dbReference type="EC" id="3.6.3.-" evidence="10"/>
<proteinExistence type="inferred from homology"/>
<dbReference type="GO" id="GO:0005524">
    <property type="term" value="F:ATP binding"/>
    <property type="evidence" value="ECO:0007669"/>
    <property type="project" value="UniProtKB-KW"/>
</dbReference>
<evidence type="ECO:0000313" key="11">
    <source>
        <dbReference type="Proteomes" id="UP000658225"/>
    </source>
</evidence>
<dbReference type="PANTHER" id="PTHR43553">
    <property type="entry name" value="HEAVY METAL TRANSPORTER"/>
    <property type="match status" value="1"/>
</dbReference>
<dbReference type="InterPro" id="IPR017871">
    <property type="entry name" value="ABC_transporter-like_CS"/>
</dbReference>
<evidence type="ECO:0000256" key="4">
    <source>
        <dbReference type="ARBA" id="ARBA00022475"/>
    </source>
</evidence>
<accession>A0A927MRA3</accession>
<dbReference type="InterPro" id="IPR003593">
    <property type="entry name" value="AAA+_ATPase"/>
</dbReference>
<keyword evidence="8" id="KW-0472">Membrane</keyword>
<keyword evidence="11" id="KW-1185">Reference proteome</keyword>
<evidence type="ECO:0000256" key="7">
    <source>
        <dbReference type="ARBA" id="ARBA00022967"/>
    </source>
</evidence>
<keyword evidence="7" id="KW-1278">Translocase</keyword>
<name>A0A927MRA3_9BACL</name>
<keyword evidence="3" id="KW-0813">Transport</keyword>
<comment type="caution">
    <text evidence="10">The sequence shown here is derived from an EMBL/GenBank/DDBJ whole genome shotgun (WGS) entry which is preliminary data.</text>
</comment>